<dbReference type="AlphaFoldDB" id="A0A9W8JX24"/>
<dbReference type="Gene3D" id="3.50.50.60">
    <property type="entry name" value="FAD/NAD(P)-binding domain"/>
    <property type="match status" value="1"/>
</dbReference>
<evidence type="ECO:0000256" key="1">
    <source>
        <dbReference type="ARBA" id="ARBA00022630"/>
    </source>
</evidence>
<dbReference type="Proteomes" id="UP001148786">
    <property type="component" value="Unassembled WGS sequence"/>
</dbReference>
<organism evidence="5 6">
    <name type="scientific">Agrocybe chaxingu</name>
    <dbReference type="NCBI Taxonomy" id="84603"/>
    <lineage>
        <taxon>Eukaryota</taxon>
        <taxon>Fungi</taxon>
        <taxon>Dikarya</taxon>
        <taxon>Basidiomycota</taxon>
        <taxon>Agaricomycotina</taxon>
        <taxon>Agaricomycetes</taxon>
        <taxon>Agaricomycetidae</taxon>
        <taxon>Agaricales</taxon>
        <taxon>Agaricineae</taxon>
        <taxon>Strophariaceae</taxon>
        <taxon>Agrocybe</taxon>
    </lineage>
</organism>
<dbReference type="InterPro" id="IPR050982">
    <property type="entry name" value="Auxin_biosynth/cation_transpt"/>
</dbReference>
<dbReference type="InterPro" id="IPR036188">
    <property type="entry name" value="FAD/NAD-bd_sf"/>
</dbReference>
<proteinExistence type="predicted"/>
<keyword evidence="6" id="KW-1185">Reference proteome</keyword>
<dbReference type="GO" id="GO:0050661">
    <property type="term" value="F:NADP binding"/>
    <property type="evidence" value="ECO:0007669"/>
    <property type="project" value="InterPro"/>
</dbReference>
<dbReference type="GO" id="GO:0004499">
    <property type="term" value="F:N,N-dimethylaniline monooxygenase activity"/>
    <property type="evidence" value="ECO:0007669"/>
    <property type="project" value="InterPro"/>
</dbReference>
<keyword evidence="2" id="KW-0274">FAD</keyword>
<dbReference type="EMBL" id="JANKHO010001221">
    <property type="protein sequence ID" value="KAJ3502848.1"/>
    <property type="molecule type" value="Genomic_DNA"/>
</dbReference>
<dbReference type="OrthoDB" id="74360at2759"/>
<reference evidence="5" key="1">
    <citation type="submission" date="2022-07" db="EMBL/GenBank/DDBJ databases">
        <title>Genome Sequence of Agrocybe chaxingu.</title>
        <authorList>
            <person name="Buettner E."/>
        </authorList>
    </citation>
    <scope>NUCLEOTIDE SEQUENCE</scope>
    <source>
        <strain evidence="5">MP-N11</strain>
    </source>
</reference>
<evidence type="ECO:0000256" key="3">
    <source>
        <dbReference type="ARBA" id="ARBA00023002"/>
    </source>
</evidence>
<evidence type="ECO:0008006" key="7">
    <source>
        <dbReference type="Google" id="ProtNLM"/>
    </source>
</evidence>
<name>A0A9W8JX24_9AGAR</name>
<dbReference type="SUPFAM" id="SSF51905">
    <property type="entry name" value="FAD/NAD(P)-binding domain"/>
    <property type="match status" value="2"/>
</dbReference>
<dbReference type="Pfam" id="PF00743">
    <property type="entry name" value="FMO-like"/>
    <property type="match status" value="1"/>
</dbReference>
<evidence type="ECO:0000256" key="2">
    <source>
        <dbReference type="ARBA" id="ARBA00022827"/>
    </source>
</evidence>
<accession>A0A9W8JX24</accession>
<evidence type="ECO:0000256" key="4">
    <source>
        <dbReference type="SAM" id="MobiDB-lite"/>
    </source>
</evidence>
<feature type="region of interest" description="Disordered" evidence="4">
    <location>
        <begin position="207"/>
        <end position="227"/>
    </location>
</feature>
<dbReference type="InterPro" id="IPR020946">
    <property type="entry name" value="Flavin_mOase-like"/>
</dbReference>
<protein>
    <recommendedName>
        <fullName evidence="7">FAD/NAD(P)-binding domain-containing protein</fullName>
    </recommendedName>
</protein>
<comment type="caution">
    <text evidence="5">The sequence shown here is derived from an EMBL/GenBank/DDBJ whole genome shotgun (WGS) entry which is preliminary data.</text>
</comment>
<sequence>MATHLTGDTIPDTPMPTLALQGLSTAPTVSPNEANAIAQAWIDAFASAASSASESPSTAASNILSLFNPRDAWWRDLLVLTWDFRTFGGTKKIGDFLEACLPKAEIHGVRMRDGSAKYETPYPDVAWISAFFDFKVREGKEEGIGFGIVRLLPIPKSNGQQGEVDWKAHCVLTTLEGHSSFPEKVAPFRDTNPKHGNWVANRERETSFADADADPNAPPKPHPNGSPQVLIIGAGQSGLGVAARLKALGVSSVIVEKNGRVGDNWRVRYEALCLHAPVWFDHMPYLPFPSTWPMYTPSLKLANWLEFYADALELNVWTSSNITSLKQDPETAKWTVTINKDGVQRRLVVNHVVFGAGAGSDKPQIPEYPGRDEFKGEMFHSTQYKRASDHTGKKVVVVGSCTSAHDICVDYYQHGIEVTMVQRGSTCVQSAERLWHGLSQAFYPEDAPSPDIGDRVAASFPQYMATGLNKRVTSQIAELDKDLIESLHKVGFRTNLGLGDTGVSLLAANRLGGFYLDNGGSKLVAEGKIKLKSDGKIKSYTPRGLLFENGSELEADVIVWATGIGSPLDNVKRLCEPSVLGQLKAFWGVNKEGEVNGAWRDMGPKGMWYMTGSLALCRFHSLHVALQIKAIEEGFFGERYSLEE</sequence>
<keyword evidence="1" id="KW-0285">Flavoprotein</keyword>
<keyword evidence="3" id="KW-0560">Oxidoreductase</keyword>
<evidence type="ECO:0000313" key="5">
    <source>
        <dbReference type="EMBL" id="KAJ3502848.1"/>
    </source>
</evidence>
<dbReference type="PANTHER" id="PTHR43539:SF68">
    <property type="entry name" value="FLAVIN-BINDING MONOOXYGENASE-LIKE PROTEIN (AFU_ORTHOLOGUE AFUA_4G09220)"/>
    <property type="match status" value="1"/>
</dbReference>
<dbReference type="PANTHER" id="PTHR43539">
    <property type="entry name" value="FLAVIN-BINDING MONOOXYGENASE-LIKE PROTEIN (AFU_ORTHOLOGUE AFUA_4G09220)"/>
    <property type="match status" value="1"/>
</dbReference>
<gene>
    <name evidence="5" type="ORF">NLJ89_g8702</name>
</gene>
<dbReference type="GO" id="GO:0050660">
    <property type="term" value="F:flavin adenine dinucleotide binding"/>
    <property type="evidence" value="ECO:0007669"/>
    <property type="project" value="InterPro"/>
</dbReference>
<evidence type="ECO:0000313" key="6">
    <source>
        <dbReference type="Proteomes" id="UP001148786"/>
    </source>
</evidence>